<accession>A0ABP7TQV9</accession>
<dbReference type="Pfam" id="PF08544">
    <property type="entry name" value="GHMP_kinases_C"/>
    <property type="match status" value="1"/>
</dbReference>
<evidence type="ECO:0000256" key="11">
    <source>
        <dbReference type="ARBA" id="ARBA00049375"/>
    </source>
</evidence>
<keyword evidence="5 13" id="KW-0028">Amino-acid biosynthesis</keyword>
<keyword evidence="13" id="KW-0963">Cytoplasm</keyword>
<dbReference type="Pfam" id="PF00288">
    <property type="entry name" value="GHMP_kinases_N"/>
    <property type="match status" value="1"/>
</dbReference>
<evidence type="ECO:0000256" key="7">
    <source>
        <dbReference type="ARBA" id="ARBA00022697"/>
    </source>
</evidence>
<dbReference type="PROSITE" id="PS00627">
    <property type="entry name" value="GHMP_KINASES_ATP"/>
    <property type="match status" value="1"/>
</dbReference>
<dbReference type="Gene3D" id="3.30.230.10">
    <property type="match status" value="1"/>
</dbReference>
<evidence type="ECO:0000256" key="8">
    <source>
        <dbReference type="ARBA" id="ARBA00022741"/>
    </source>
</evidence>
<feature type="domain" description="GHMP kinase N-terminal" evidence="14">
    <location>
        <begin position="61"/>
        <end position="145"/>
    </location>
</feature>
<dbReference type="PANTHER" id="PTHR20861">
    <property type="entry name" value="HOMOSERINE/4-DIPHOSPHOCYTIDYL-2-C-METHYL-D-ERYTHRITOL KINASE"/>
    <property type="match status" value="1"/>
</dbReference>
<organism evidence="16 17">
    <name type="scientific">Allokutzneria multivorans</name>
    <dbReference type="NCBI Taxonomy" id="1142134"/>
    <lineage>
        <taxon>Bacteria</taxon>
        <taxon>Bacillati</taxon>
        <taxon>Actinomycetota</taxon>
        <taxon>Actinomycetes</taxon>
        <taxon>Pseudonocardiales</taxon>
        <taxon>Pseudonocardiaceae</taxon>
        <taxon>Allokutzneria</taxon>
    </lineage>
</organism>
<proteinExistence type="inferred from homology"/>
<comment type="caution">
    <text evidence="16">The sequence shown here is derived from an EMBL/GenBank/DDBJ whole genome shotgun (WGS) entry which is preliminary data.</text>
</comment>
<comment type="pathway">
    <text evidence="1 13">Amino-acid biosynthesis; L-threonine biosynthesis; L-threonine from L-aspartate: step 4/5.</text>
</comment>
<dbReference type="InterPro" id="IPR020568">
    <property type="entry name" value="Ribosomal_Su5_D2-typ_SF"/>
</dbReference>
<dbReference type="PIRSF" id="PIRSF000676">
    <property type="entry name" value="Homoser_kin"/>
    <property type="match status" value="1"/>
</dbReference>
<keyword evidence="10 13" id="KW-0067">ATP-binding</keyword>
<dbReference type="InterPro" id="IPR013750">
    <property type="entry name" value="GHMP_kinase_C_dom"/>
</dbReference>
<evidence type="ECO:0000256" key="1">
    <source>
        <dbReference type="ARBA" id="ARBA00005015"/>
    </source>
</evidence>
<keyword evidence="9 13" id="KW-0418">Kinase</keyword>
<sequence length="304" mass="31273">MNSAVRVTVPASTANMGSGFDALGMALAMHDVLEVELAEDGLRIEVVGEGSGQVPQDESHLVVRAIRAAFDACGFGAPGLRLRCHNNIPHARGLGSSAAAVVAGVAAGYALAGHKLDDSSKETALHLAAEFEGHADNAAASFYGGAVIAWHDGAKHRAVRVEPHAELAPIAFVPQVTSSTAMTRGLLPERVPHRDAAFAAGRAALAVHALTDRPDLLLDALADRLHQEYRRPAWPESMRLVDALREAGIAAAISGAGPTVLALPTGVGALPEGLPLGGFTAHRLPVDLDGVRAEVVRSGGPGAS</sequence>
<evidence type="ECO:0000259" key="15">
    <source>
        <dbReference type="Pfam" id="PF08544"/>
    </source>
</evidence>
<dbReference type="EC" id="2.7.1.39" evidence="3 13"/>
<gene>
    <name evidence="13 16" type="primary">thrB</name>
    <name evidence="16" type="ORF">GCM10022247_63350</name>
</gene>
<keyword evidence="6 13" id="KW-0808">Transferase</keyword>
<dbReference type="RefSeq" id="WP_344882975.1">
    <property type="nucleotide sequence ID" value="NZ_BAABAL010000019.1"/>
</dbReference>
<evidence type="ECO:0000313" key="17">
    <source>
        <dbReference type="Proteomes" id="UP001501747"/>
    </source>
</evidence>
<evidence type="ECO:0000256" key="9">
    <source>
        <dbReference type="ARBA" id="ARBA00022777"/>
    </source>
</evidence>
<dbReference type="EMBL" id="BAABAL010000019">
    <property type="protein sequence ID" value="GAA4029572.1"/>
    <property type="molecule type" value="Genomic_DNA"/>
</dbReference>
<dbReference type="InterPro" id="IPR006204">
    <property type="entry name" value="GHMP_kinase_N_dom"/>
</dbReference>
<keyword evidence="7 13" id="KW-0791">Threonine biosynthesis</keyword>
<evidence type="ECO:0000256" key="3">
    <source>
        <dbReference type="ARBA" id="ARBA00012078"/>
    </source>
</evidence>
<comment type="function">
    <text evidence="12 13">Catalyzes the ATP-dependent phosphorylation of L-homoserine to L-homoserine phosphate.</text>
</comment>
<dbReference type="PANTHER" id="PTHR20861:SF1">
    <property type="entry name" value="HOMOSERINE KINASE"/>
    <property type="match status" value="1"/>
</dbReference>
<dbReference type="SUPFAM" id="SSF55060">
    <property type="entry name" value="GHMP Kinase, C-terminal domain"/>
    <property type="match status" value="1"/>
</dbReference>
<dbReference type="HAMAP" id="MF_00384">
    <property type="entry name" value="Homoser_kinase"/>
    <property type="match status" value="1"/>
</dbReference>
<dbReference type="GO" id="GO:0016301">
    <property type="term" value="F:kinase activity"/>
    <property type="evidence" value="ECO:0007669"/>
    <property type="project" value="UniProtKB-KW"/>
</dbReference>
<evidence type="ECO:0000256" key="5">
    <source>
        <dbReference type="ARBA" id="ARBA00022605"/>
    </source>
</evidence>
<dbReference type="InterPro" id="IPR006203">
    <property type="entry name" value="GHMP_knse_ATP-bd_CS"/>
</dbReference>
<evidence type="ECO:0000256" key="13">
    <source>
        <dbReference type="HAMAP-Rule" id="MF_00384"/>
    </source>
</evidence>
<evidence type="ECO:0000256" key="4">
    <source>
        <dbReference type="ARBA" id="ARBA00017858"/>
    </source>
</evidence>
<dbReference type="InterPro" id="IPR014721">
    <property type="entry name" value="Ribsml_uS5_D2-typ_fold_subgr"/>
</dbReference>
<keyword evidence="17" id="KW-1185">Reference proteome</keyword>
<comment type="subcellular location">
    <subcellularLocation>
        <location evidence="13">Cytoplasm</location>
    </subcellularLocation>
</comment>
<protein>
    <recommendedName>
        <fullName evidence="4 13">Homoserine kinase</fullName>
        <shortName evidence="13">HK</shortName>
        <shortName evidence="13">HSK</shortName>
        <ecNumber evidence="3 13">2.7.1.39</ecNumber>
    </recommendedName>
</protein>
<evidence type="ECO:0000256" key="6">
    <source>
        <dbReference type="ARBA" id="ARBA00022679"/>
    </source>
</evidence>
<reference evidence="17" key="1">
    <citation type="journal article" date="2019" name="Int. J. Syst. Evol. Microbiol.">
        <title>The Global Catalogue of Microorganisms (GCM) 10K type strain sequencing project: providing services to taxonomists for standard genome sequencing and annotation.</title>
        <authorList>
            <consortium name="The Broad Institute Genomics Platform"/>
            <consortium name="The Broad Institute Genome Sequencing Center for Infectious Disease"/>
            <person name="Wu L."/>
            <person name="Ma J."/>
        </authorList>
    </citation>
    <scope>NUCLEOTIDE SEQUENCE [LARGE SCALE GENOMIC DNA]</scope>
    <source>
        <strain evidence="17">JCM 17342</strain>
    </source>
</reference>
<comment type="similarity">
    <text evidence="2 13">Belongs to the GHMP kinase family. Homoserine kinase subfamily.</text>
</comment>
<dbReference type="NCBIfam" id="TIGR00191">
    <property type="entry name" value="thrB"/>
    <property type="match status" value="1"/>
</dbReference>
<evidence type="ECO:0000256" key="2">
    <source>
        <dbReference type="ARBA" id="ARBA00007370"/>
    </source>
</evidence>
<feature type="domain" description="GHMP kinase C-terminal" evidence="15">
    <location>
        <begin position="217"/>
        <end position="264"/>
    </location>
</feature>
<evidence type="ECO:0000256" key="12">
    <source>
        <dbReference type="ARBA" id="ARBA00049954"/>
    </source>
</evidence>
<comment type="catalytic activity">
    <reaction evidence="11 13">
        <text>L-homoserine + ATP = O-phospho-L-homoserine + ADP + H(+)</text>
        <dbReference type="Rhea" id="RHEA:13985"/>
        <dbReference type="ChEBI" id="CHEBI:15378"/>
        <dbReference type="ChEBI" id="CHEBI:30616"/>
        <dbReference type="ChEBI" id="CHEBI:57476"/>
        <dbReference type="ChEBI" id="CHEBI:57590"/>
        <dbReference type="ChEBI" id="CHEBI:456216"/>
        <dbReference type="EC" id="2.7.1.39"/>
    </reaction>
</comment>
<name>A0ABP7TQV9_9PSEU</name>
<keyword evidence="8 13" id="KW-0547">Nucleotide-binding</keyword>
<feature type="binding site" evidence="13">
    <location>
        <begin position="89"/>
        <end position="99"/>
    </location>
    <ligand>
        <name>ATP</name>
        <dbReference type="ChEBI" id="CHEBI:30616"/>
    </ligand>
</feature>
<evidence type="ECO:0000256" key="10">
    <source>
        <dbReference type="ARBA" id="ARBA00022840"/>
    </source>
</evidence>
<dbReference type="SUPFAM" id="SSF54211">
    <property type="entry name" value="Ribosomal protein S5 domain 2-like"/>
    <property type="match status" value="1"/>
</dbReference>
<dbReference type="PRINTS" id="PR00958">
    <property type="entry name" value="HOMSERKINASE"/>
</dbReference>
<dbReference type="InterPro" id="IPR000870">
    <property type="entry name" value="Homoserine_kinase"/>
</dbReference>
<dbReference type="Gene3D" id="3.30.70.890">
    <property type="entry name" value="GHMP kinase, C-terminal domain"/>
    <property type="match status" value="1"/>
</dbReference>
<dbReference type="Proteomes" id="UP001501747">
    <property type="component" value="Unassembled WGS sequence"/>
</dbReference>
<dbReference type="InterPro" id="IPR036554">
    <property type="entry name" value="GHMP_kinase_C_sf"/>
</dbReference>
<evidence type="ECO:0000313" key="16">
    <source>
        <dbReference type="EMBL" id="GAA4029572.1"/>
    </source>
</evidence>
<evidence type="ECO:0000259" key="14">
    <source>
        <dbReference type="Pfam" id="PF00288"/>
    </source>
</evidence>